<dbReference type="PANTHER" id="PTHR10174:SF234">
    <property type="entry name" value="SD01558P"/>
    <property type="match status" value="1"/>
</dbReference>
<evidence type="ECO:0000313" key="2">
    <source>
        <dbReference type="EMBL" id="KAJ9591883.1"/>
    </source>
</evidence>
<reference evidence="2" key="1">
    <citation type="journal article" date="2023" name="IScience">
        <title>Live-bearing cockroach genome reveals convergent evolutionary mechanisms linked to viviparity in insects and beyond.</title>
        <authorList>
            <person name="Fouks B."/>
            <person name="Harrison M.C."/>
            <person name="Mikhailova A.A."/>
            <person name="Marchal E."/>
            <person name="English S."/>
            <person name="Carruthers M."/>
            <person name="Jennings E.C."/>
            <person name="Chiamaka E.L."/>
            <person name="Frigard R.A."/>
            <person name="Pippel M."/>
            <person name="Attardo G.M."/>
            <person name="Benoit J.B."/>
            <person name="Bornberg-Bauer E."/>
            <person name="Tobe S.S."/>
        </authorList>
    </citation>
    <scope>NUCLEOTIDE SEQUENCE</scope>
    <source>
        <strain evidence="2">Stay&amp;Tobe</strain>
    </source>
</reference>
<feature type="non-terminal residue" evidence="2">
    <location>
        <position position="81"/>
    </location>
</feature>
<organism evidence="2 3">
    <name type="scientific">Diploptera punctata</name>
    <name type="common">Pacific beetle cockroach</name>
    <dbReference type="NCBI Taxonomy" id="6984"/>
    <lineage>
        <taxon>Eukaryota</taxon>
        <taxon>Metazoa</taxon>
        <taxon>Ecdysozoa</taxon>
        <taxon>Arthropoda</taxon>
        <taxon>Hexapoda</taxon>
        <taxon>Insecta</taxon>
        <taxon>Pterygota</taxon>
        <taxon>Neoptera</taxon>
        <taxon>Polyneoptera</taxon>
        <taxon>Dictyoptera</taxon>
        <taxon>Blattodea</taxon>
        <taxon>Blaberoidea</taxon>
        <taxon>Blaberidae</taxon>
        <taxon>Diplopterinae</taxon>
        <taxon>Diploptera</taxon>
    </lineage>
</organism>
<accession>A0AAD8EIW5</accession>
<feature type="domain" description="CRAL/TRIO N-terminal" evidence="1">
    <location>
        <begin position="10"/>
        <end position="35"/>
    </location>
</feature>
<sequence length="81" mass="9948">RGEVVPHRTDDLFLLRFLRARRFDVEKAHRLMNNYYKFKETYPHIHTNVQPLNMRYIGDDDVLTVPPYRDQNGRRMLIYRV</sequence>
<dbReference type="EMBL" id="JASPKZ010003853">
    <property type="protein sequence ID" value="KAJ9591883.1"/>
    <property type="molecule type" value="Genomic_DNA"/>
</dbReference>
<comment type="caution">
    <text evidence="2">The sequence shown here is derived from an EMBL/GenBank/DDBJ whole genome shotgun (WGS) entry which is preliminary data.</text>
</comment>
<dbReference type="InterPro" id="IPR011074">
    <property type="entry name" value="CRAL/TRIO_N_dom"/>
</dbReference>
<dbReference type="SUPFAM" id="SSF46938">
    <property type="entry name" value="CRAL/TRIO N-terminal domain"/>
    <property type="match status" value="1"/>
</dbReference>
<dbReference type="AlphaFoldDB" id="A0AAD8EIW5"/>
<dbReference type="PANTHER" id="PTHR10174">
    <property type="entry name" value="ALPHA-TOCOPHEROL TRANSFER PROTEIN-RELATED"/>
    <property type="match status" value="1"/>
</dbReference>
<name>A0AAD8EIW5_DIPPU</name>
<reference evidence="2" key="2">
    <citation type="submission" date="2023-05" db="EMBL/GenBank/DDBJ databases">
        <authorList>
            <person name="Fouks B."/>
        </authorList>
    </citation>
    <scope>NUCLEOTIDE SEQUENCE</scope>
    <source>
        <strain evidence="2">Stay&amp;Tobe</strain>
        <tissue evidence="2">Testes</tissue>
    </source>
</reference>
<feature type="non-terminal residue" evidence="2">
    <location>
        <position position="1"/>
    </location>
</feature>
<protein>
    <recommendedName>
        <fullName evidence="1">CRAL/TRIO N-terminal domain-containing protein</fullName>
    </recommendedName>
</protein>
<dbReference type="GO" id="GO:0016020">
    <property type="term" value="C:membrane"/>
    <property type="evidence" value="ECO:0007669"/>
    <property type="project" value="TreeGrafter"/>
</dbReference>
<dbReference type="Pfam" id="PF03765">
    <property type="entry name" value="CRAL_TRIO_N"/>
    <property type="match status" value="1"/>
</dbReference>
<evidence type="ECO:0000259" key="1">
    <source>
        <dbReference type="SMART" id="SM01100"/>
    </source>
</evidence>
<proteinExistence type="predicted"/>
<dbReference type="SMART" id="SM01100">
    <property type="entry name" value="CRAL_TRIO_N"/>
    <property type="match status" value="1"/>
</dbReference>
<dbReference type="PRINTS" id="PR00180">
    <property type="entry name" value="CRETINALDHBP"/>
</dbReference>
<dbReference type="Proteomes" id="UP001233999">
    <property type="component" value="Unassembled WGS sequence"/>
</dbReference>
<evidence type="ECO:0000313" key="3">
    <source>
        <dbReference type="Proteomes" id="UP001233999"/>
    </source>
</evidence>
<dbReference type="InterPro" id="IPR036273">
    <property type="entry name" value="CRAL/TRIO_N_dom_sf"/>
</dbReference>
<dbReference type="GO" id="GO:1902936">
    <property type="term" value="F:phosphatidylinositol bisphosphate binding"/>
    <property type="evidence" value="ECO:0007669"/>
    <property type="project" value="TreeGrafter"/>
</dbReference>
<gene>
    <name evidence="2" type="ORF">L9F63_001558</name>
</gene>
<dbReference type="Gene3D" id="1.10.8.20">
    <property type="entry name" value="N-terminal domain of phosphatidylinositol transfer protein sec14p"/>
    <property type="match status" value="1"/>
</dbReference>
<keyword evidence="3" id="KW-1185">Reference proteome</keyword>